<proteinExistence type="predicted"/>
<evidence type="ECO:0000313" key="1">
    <source>
        <dbReference type="EMBL" id="KAJ2976696.1"/>
    </source>
</evidence>
<name>A0ACC1NCW9_9PEZI</name>
<sequence length="707" mass="80687">MEDRKRPAVNSTDDIAPPSKRQAVNGGSKAKEDADTKDEVWVEEYQKDAIYRQMLEYKREKTTLEARLEELDKRSTYHDDHMRIMDAWWIQLLQEVSVLANGSVPFQDESEDRSFPTQTLFKDTEEFESHLNEKASIIKSTLETLFSQLASNRGKITPEVTNLESQVNNLLANQKEIMVKVDRLTSDKDSLSEQLNTATLRYMKAERRLDRVKSAQVQKLEQQALANSTTRPAAGADQANGTSIDESNGNYASQQLAIQELNAVADKQKEQLEAALTQNKSLQAELTSLQTRLTSLTDEDYSRTETFKLFKAQNEELIKKANNLEAECHTLKQEKIKLEKEREASRQRIQSEAQNLIVDLEDQLQQADTNLARVRAARDELHADVMMLKASKEQERSALEHMNDLLKAKEDQVSALESALQRTQPSEDVDMTASPEIDDMSLEDLREKYKKLKSDYESIEQELPGMASAVKKFQALANKKVMDFAAQEERVALSIAEKSKADQKYFNARKESDTKADEVKRLRSQNMKSSEIISQLKEVEAHNRTLVTNLDKQLADVKQTNVSVLAENKKLEAANHDMSRRYDTLKQQVSELANLAKTKDSTTSTARERNTHLETEVEKLKIRLESTAKDRDKWKTKSLSNSSEEEEMLRSMATCSICKKDFKNTIIRGCGHIFCRGCVDDRLANRMRKCPNCNKAFDKNDIMPIHL</sequence>
<keyword evidence="2" id="KW-1185">Reference proteome</keyword>
<comment type="caution">
    <text evidence="1">The sequence shown here is derived from an EMBL/GenBank/DDBJ whole genome shotgun (WGS) entry which is preliminary data.</text>
</comment>
<gene>
    <name evidence="1" type="ORF">NUW58_g8021</name>
</gene>
<organism evidence="1 2">
    <name type="scientific">Xylaria curta</name>
    <dbReference type="NCBI Taxonomy" id="42375"/>
    <lineage>
        <taxon>Eukaryota</taxon>
        <taxon>Fungi</taxon>
        <taxon>Dikarya</taxon>
        <taxon>Ascomycota</taxon>
        <taxon>Pezizomycotina</taxon>
        <taxon>Sordariomycetes</taxon>
        <taxon>Xylariomycetidae</taxon>
        <taxon>Xylariales</taxon>
        <taxon>Xylariaceae</taxon>
        <taxon>Xylaria</taxon>
    </lineage>
</organism>
<reference evidence="1" key="1">
    <citation type="submission" date="2022-10" db="EMBL/GenBank/DDBJ databases">
        <title>Genome Sequence of Xylaria curta.</title>
        <authorList>
            <person name="Buettner E."/>
        </authorList>
    </citation>
    <scope>NUCLEOTIDE SEQUENCE</scope>
    <source>
        <strain evidence="1">Babe10</strain>
    </source>
</reference>
<dbReference type="Proteomes" id="UP001143856">
    <property type="component" value="Unassembled WGS sequence"/>
</dbReference>
<dbReference type="EMBL" id="JAPDGR010002275">
    <property type="protein sequence ID" value="KAJ2976696.1"/>
    <property type="molecule type" value="Genomic_DNA"/>
</dbReference>
<protein>
    <submittedName>
        <fullName evidence="1">Uncharacterized protein</fullName>
    </submittedName>
</protein>
<evidence type="ECO:0000313" key="2">
    <source>
        <dbReference type="Proteomes" id="UP001143856"/>
    </source>
</evidence>
<accession>A0ACC1NCW9</accession>